<reference evidence="1" key="1">
    <citation type="submission" date="2022-06" db="EMBL/GenBank/DDBJ databases">
        <title>Sphingomicrobium sedimins sp. nov., a marine bacterium isolated from tidal flat.</title>
        <authorList>
            <person name="Kim C.-H."/>
            <person name="Yoo Y."/>
            <person name="Kim J.-J."/>
        </authorList>
    </citation>
    <scope>NUCLEOTIDE SEQUENCE</scope>
    <source>
        <strain evidence="1">GRR-S6-50</strain>
    </source>
</reference>
<gene>
    <name evidence="1" type="ORF">NDO55_02750</name>
</gene>
<dbReference type="EMBL" id="JAMSHT010000001">
    <property type="protein sequence ID" value="MCM8556737.1"/>
    <property type="molecule type" value="Genomic_DNA"/>
</dbReference>
<name>A0A9X2J406_9SPHN</name>
<dbReference type="RefSeq" id="WP_252112194.1">
    <property type="nucleotide sequence ID" value="NZ_JAMSHT010000001.1"/>
</dbReference>
<protein>
    <submittedName>
        <fullName evidence="1">Uncharacterized protein</fullName>
    </submittedName>
</protein>
<accession>A0A9X2J406</accession>
<comment type="caution">
    <text evidence="1">The sequence shown here is derived from an EMBL/GenBank/DDBJ whole genome shotgun (WGS) entry which is preliminary data.</text>
</comment>
<evidence type="ECO:0000313" key="2">
    <source>
        <dbReference type="Proteomes" id="UP001155128"/>
    </source>
</evidence>
<sequence length="92" mass="10364">MLLVFLLALQEIELPVPVYKVVHHGDHHAVEVDIFLASDGAMVNDRVSQLMHETCAPGEYDIIEVDFETVDPAGLPGGRRIWDYVQTFRCVD</sequence>
<proteinExistence type="predicted"/>
<dbReference type="Proteomes" id="UP001155128">
    <property type="component" value="Unassembled WGS sequence"/>
</dbReference>
<keyword evidence="2" id="KW-1185">Reference proteome</keyword>
<dbReference type="AlphaFoldDB" id="A0A9X2J406"/>
<organism evidence="1 2">
    <name type="scientific">Sphingomicrobium sediminis</name>
    <dbReference type="NCBI Taxonomy" id="2950949"/>
    <lineage>
        <taxon>Bacteria</taxon>
        <taxon>Pseudomonadati</taxon>
        <taxon>Pseudomonadota</taxon>
        <taxon>Alphaproteobacteria</taxon>
        <taxon>Sphingomonadales</taxon>
        <taxon>Sphingomonadaceae</taxon>
        <taxon>Sphingomicrobium</taxon>
    </lineage>
</organism>
<evidence type="ECO:0000313" key="1">
    <source>
        <dbReference type="EMBL" id="MCM8556737.1"/>
    </source>
</evidence>